<proteinExistence type="predicted"/>
<keyword evidence="3" id="KW-0378">Hydrolase</keyword>
<reference evidence="3" key="1">
    <citation type="journal article" date="2021" name="PeerJ">
        <title>Extensive microbial diversity within the chicken gut microbiome revealed by metagenomics and culture.</title>
        <authorList>
            <person name="Gilroy R."/>
            <person name="Ravi A."/>
            <person name="Getino M."/>
            <person name="Pursley I."/>
            <person name="Horton D.L."/>
            <person name="Alikhan N.F."/>
            <person name="Baker D."/>
            <person name="Gharbi K."/>
            <person name="Hall N."/>
            <person name="Watson M."/>
            <person name="Adriaenssens E.M."/>
            <person name="Foster-Nyarko E."/>
            <person name="Jarju S."/>
            <person name="Secka A."/>
            <person name="Antonio M."/>
            <person name="Oren A."/>
            <person name="Chaudhuri R.R."/>
            <person name="La Ragione R."/>
            <person name="Hildebrand F."/>
            <person name="Pallen M.J."/>
        </authorList>
    </citation>
    <scope>NUCLEOTIDE SEQUENCE</scope>
    <source>
        <strain evidence="3">ChiHjej13B12-4958</strain>
    </source>
</reference>
<organism evidence="3 4">
    <name type="scientific">Candidatus Corynebacterium faecigallinarum</name>
    <dbReference type="NCBI Taxonomy" id="2838528"/>
    <lineage>
        <taxon>Bacteria</taxon>
        <taxon>Bacillati</taxon>
        <taxon>Actinomycetota</taxon>
        <taxon>Actinomycetes</taxon>
        <taxon>Mycobacteriales</taxon>
        <taxon>Corynebacteriaceae</taxon>
        <taxon>Corynebacterium</taxon>
    </lineage>
</organism>
<dbReference type="InterPro" id="IPR029058">
    <property type="entry name" value="AB_hydrolase_fold"/>
</dbReference>
<dbReference type="PANTHER" id="PTHR42886:SF29">
    <property type="entry name" value="PUMMELIG, ISOFORM A"/>
    <property type="match status" value="1"/>
</dbReference>
<protein>
    <submittedName>
        <fullName evidence="3">Alpha/beta hydrolase</fullName>
    </submittedName>
</protein>
<evidence type="ECO:0000259" key="2">
    <source>
        <dbReference type="Pfam" id="PF12697"/>
    </source>
</evidence>
<name>A0A9D2QCL1_9CORY</name>
<dbReference type="Gene3D" id="3.40.50.1820">
    <property type="entry name" value="alpha/beta hydrolase"/>
    <property type="match status" value="1"/>
</dbReference>
<dbReference type="Pfam" id="PF12697">
    <property type="entry name" value="Abhydrolase_6"/>
    <property type="match status" value="1"/>
</dbReference>
<dbReference type="InterPro" id="IPR000073">
    <property type="entry name" value="AB_hydrolase_1"/>
</dbReference>
<dbReference type="PANTHER" id="PTHR42886">
    <property type="entry name" value="RE40534P-RELATED"/>
    <property type="match status" value="1"/>
</dbReference>
<dbReference type="GO" id="GO:0016787">
    <property type="term" value="F:hydrolase activity"/>
    <property type="evidence" value="ECO:0007669"/>
    <property type="project" value="UniProtKB-KW"/>
</dbReference>
<dbReference type="EMBL" id="DWVP01000008">
    <property type="protein sequence ID" value="HJC84708.1"/>
    <property type="molecule type" value="Genomic_DNA"/>
</dbReference>
<feature type="region of interest" description="Disordered" evidence="1">
    <location>
        <begin position="71"/>
        <end position="100"/>
    </location>
</feature>
<evidence type="ECO:0000313" key="4">
    <source>
        <dbReference type="Proteomes" id="UP000823858"/>
    </source>
</evidence>
<dbReference type="AlphaFoldDB" id="A0A9D2QCL1"/>
<dbReference type="Proteomes" id="UP000823858">
    <property type="component" value="Unassembled WGS sequence"/>
</dbReference>
<sequence length="407" mass="44275">MTIVSTPTSRRPRAMSHQTLATVLSQPLGTSVHELDFEPDLLGEGYTRHTIEIGSDPDGEPGPVVTTLVRYRPGASDDPTRGEDTAGDAEAGAAADAADDAADDVEWSQRPALLFVHGMTDFFFQTHVAEHFHARGFAVYAIDLRKCGRSHRDGQTWHHVTSQSIYDEDLSIAVSLLGAGHDGVIPVGHSTGGLDVTMFLSRLHDATRRGDTARAALHGAVRGAVLNSPWLGLQFDKPTNFIIRNIFPRVAKIAPAWHVPGGINPTYGRTLHVAESGEWDYDRYYKPLLPRPKQVSWLVGVNREIEKLHSGRWSTGVPTLLLRSDGSSSGRSETDASGKEVPVERAFVTDTILSVRQMQEAAHKVDPDCEVRVVPGALHDVFLSRPEVRADALAATDEWLAGVLGQA</sequence>
<feature type="domain" description="AB hydrolase-1" evidence="2">
    <location>
        <begin position="113"/>
        <end position="391"/>
    </location>
</feature>
<gene>
    <name evidence="3" type="ORF">H9751_04015</name>
</gene>
<reference evidence="3" key="2">
    <citation type="submission" date="2021-04" db="EMBL/GenBank/DDBJ databases">
        <authorList>
            <person name="Gilroy R."/>
        </authorList>
    </citation>
    <scope>NUCLEOTIDE SEQUENCE</scope>
    <source>
        <strain evidence="3">ChiHjej13B12-4958</strain>
    </source>
</reference>
<dbReference type="SUPFAM" id="SSF53474">
    <property type="entry name" value="alpha/beta-Hydrolases"/>
    <property type="match status" value="1"/>
</dbReference>
<comment type="caution">
    <text evidence="3">The sequence shown here is derived from an EMBL/GenBank/DDBJ whole genome shotgun (WGS) entry which is preliminary data.</text>
</comment>
<evidence type="ECO:0000313" key="3">
    <source>
        <dbReference type="EMBL" id="HJC84708.1"/>
    </source>
</evidence>
<accession>A0A9D2QCL1</accession>
<evidence type="ECO:0000256" key="1">
    <source>
        <dbReference type="SAM" id="MobiDB-lite"/>
    </source>
</evidence>